<name>A0AAQ3L2D5_9LILI</name>
<evidence type="ECO:0000313" key="6">
    <source>
        <dbReference type="Proteomes" id="UP001327560"/>
    </source>
</evidence>
<evidence type="ECO:0000256" key="1">
    <source>
        <dbReference type="ARBA" id="ARBA00022604"/>
    </source>
</evidence>
<comment type="similarity">
    <text evidence="2">Belongs to the TAC family.</text>
</comment>
<dbReference type="InterPro" id="IPR044989">
    <property type="entry name" value="TAC1"/>
</dbReference>
<protein>
    <recommendedName>
        <fullName evidence="3">Protein TILLER ANGLE CONTROL 1</fullName>
    </recommendedName>
</protein>
<dbReference type="GO" id="GO:0001763">
    <property type="term" value="P:morphogenesis of a branching structure"/>
    <property type="evidence" value="ECO:0007669"/>
    <property type="project" value="InterPro"/>
</dbReference>
<keyword evidence="1" id="KW-0341">Growth regulation</keyword>
<feature type="region of interest" description="Disordered" evidence="4">
    <location>
        <begin position="1"/>
        <end position="21"/>
    </location>
</feature>
<accession>A0AAQ3L2D5</accession>
<dbReference type="PANTHER" id="PTHR38366">
    <property type="entry name" value="NAD-DEPENDENT PROTEIN DEACETYLASE HST1-LIKE PROTEIN"/>
    <property type="match status" value="1"/>
</dbReference>
<feature type="compositionally biased region" description="Basic and acidic residues" evidence="4">
    <location>
        <begin position="189"/>
        <end position="198"/>
    </location>
</feature>
<proteinExistence type="inferred from homology"/>
<keyword evidence="6" id="KW-1185">Reference proteome</keyword>
<feature type="region of interest" description="Disordered" evidence="4">
    <location>
        <begin position="171"/>
        <end position="198"/>
    </location>
</feature>
<reference evidence="5 6" key="1">
    <citation type="submission" date="2023-10" db="EMBL/GenBank/DDBJ databases">
        <title>Chromosome-scale genome assembly provides insights into flower coloration mechanisms of Canna indica.</title>
        <authorList>
            <person name="Li C."/>
        </authorList>
    </citation>
    <scope>NUCLEOTIDE SEQUENCE [LARGE SCALE GENOMIC DNA]</scope>
    <source>
        <tissue evidence="5">Flower</tissue>
    </source>
</reference>
<dbReference type="Proteomes" id="UP001327560">
    <property type="component" value="Chromosome 9"/>
</dbReference>
<sequence>MHHKPLPGIKHSQVSQSKDVFGGEDEEKHVVIFEVVMEKEALLFHDVLNSILTIGTLGHQDNFASQFYSLQEDELLEKEENIVNEATKQRKEVVPTIAASMPLPIESFKFKLPVEAQGKKLEMVVQDADETEKIEELPMLKEDKEKREIGRITLADLFAADAIITNDHAENTKKGTKSMNGRLKQHASTCDKKKMQKNKKEEKWISTITKANTNTSRNLQKLMTKLSYKKIHPEAESMPILPNMEDVHMKERKKPLMSGGAESTEWE</sequence>
<evidence type="ECO:0000256" key="4">
    <source>
        <dbReference type="SAM" id="MobiDB-lite"/>
    </source>
</evidence>
<evidence type="ECO:0000313" key="5">
    <source>
        <dbReference type="EMBL" id="WOL19150.1"/>
    </source>
</evidence>
<evidence type="ECO:0000256" key="3">
    <source>
        <dbReference type="ARBA" id="ARBA00026138"/>
    </source>
</evidence>
<dbReference type="PANTHER" id="PTHR38366:SF1">
    <property type="entry name" value="PROTEIN TILLER ANGLE CONTROL 1"/>
    <property type="match status" value="1"/>
</dbReference>
<evidence type="ECO:0000256" key="2">
    <source>
        <dbReference type="ARBA" id="ARBA00025796"/>
    </source>
</evidence>
<dbReference type="EMBL" id="CP136898">
    <property type="protein sequence ID" value="WOL19150.1"/>
    <property type="molecule type" value="Genomic_DNA"/>
</dbReference>
<dbReference type="AlphaFoldDB" id="A0AAQ3L2D5"/>
<organism evidence="5 6">
    <name type="scientific">Canna indica</name>
    <name type="common">Indian-shot</name>
    <dbReference type="NCBI Taxonomy" id="4628"/>
    <lineage>
        <taxon>Eukaryota</taxon>
        <taxon>Viridiplantae</taxon>
        <taxon>Streptophyta</taxon>
        <taxon>Embryophyta</taxon>
        <taxon>Tracheophyta</taxon>
        <taxon>Spermatophyta</taxon>
        <taxon>Magnoliopsida</taxon>
        <taxon>Liliopsida</taxon>
        <taxon>Zingiberales</taxon>
        <taxon>Cannaceae</taxon>
        <taxon>Canna</taxon>
    </lineage>
</organism>
<gene>
    <name evidence="5" type="ORF">Cni_G27947</name>
</gene>